<evidence type="ECO:0000256" key="5">
    <source>
        <dbReference type="ARBA" id="ARBA00022763"/>
    </source>
</evidence>
<dbReference type="SUPFAM" id="SSF52540">
    <property type="entry name" value="P-loop containing nucleoside triphosphate hydrolases"/>
    <property type="match status" value="1"/>
</dbReference>
<comment type="cofactor">
    <cofactor evidence="14">
        <name>[4Fe-4S] cluster</name>
        <dbReference type="ChEBI" id="CHEBI:49883"/>
    </cofactor>
    <text evidence="14">Binds 1 [4Fe-4S] cluster.</text>
</comment>
<dbReference type="Pfam" id="PF13361">
    <property type="entry name" value="UvrD_C"/>
    <property type="match status" value="1"/>
</dbReference>
<proteinExistence type="inferred from homology"/>
<evidence type="ECO:0000256" key="12">
    <source>
        <dbReference type="ARBA" id="ARBA00023125"/>
    </source>
</evidence>
<dbReference type="InterPro" id="IPR049035">
    <property type="entry name" value="ADDB_N"/>
</dbReference>
<keyword evidence="4 14" id="KW-0547">Nucleotide-binding</keyword>
<keyword evidence="2 14" id="KW-0540">Nuclease</keyword>
<evidence type="ECO:0000256" key="10">
    <source>
        <dbReference type="ARBA" id="ARBA00023004"/>
    </source>
</evidence>
<keyword evidence="17" id="KW-1185">Reference proteome</keyword>
<dbReference type="EC" id="3.1.-.-" evidence="14"/>
<dbReference type="Pfam" id="PF21445">
    <property type="entry name" value="ADDB_N"/>
    <property type="match status" value="1"/>
</dbReference>
<evidence type="ECO:0000256" key="1">
    <source>
        <dbReference type="ARBA" id="ARBA00022485"/>
    </source>
</evidence>
<feature type="binding site" evidence="14">
    <location>
        <position position="818"/>
    </location>
    <ligand>
        <name>[4Fe-4S] cluster</name>
        <dbReference type="ChEBI" id="CHEBI:49883"/>
    </ligand>
</feature>
<evidence type="ECO:0000256" key="4">
    <source>
        <dbReference type="ARBA" id="ARBA00022741"/>
    </source>
</evidence>
<dbReference type="GO" id="GO:0004386">
    <property type="term" value="F:helicase activity"/>
    <property type="evidence" value="ECO:0007669"/>
    <property type="project" value="UniProtKB-KW"/>
</dbReference>
<evidence type="ECO:0000256" key="7">
    <source>
        <dbReference type="ARBA" id="ARBA00022806"/>
    </source>
</evidence>
<dbReference type="PANTHER" id="PTHR30591:SF1">
    <property type="entry name" value="RECBCD ENZYME SUBUNIT RECC"/>
    <property type="match status" value="1"/>
</dbReference>
<dbReference type="Proteomes" id="UP000654993">
    <property type="component" value="Unassembled WGS sequence"/>
</dbReference>
<dbReference type="InterPro" id="IPR014140">
    <property type="entry name" value="DNA_helicase_suAddB"/>
</dbReference>
<evidence type="ECO:0000256" key="9">
    <source>
        <dbReference type="ARBA" id="ARBA00022840"/>
    </source>
</evidence>
<comment type="function">
    <text evidence="14">The heterodimer acts as both an ATP-dependent DNA helicase and an ATP-dependent, dual-direction single-stranded exonuclease. Recognizes the chi site generating a DNA molecule suitable for the initiation of homologous recombination. The AddB subunit has 5' -&gt; 3' nuclease activity but not helicase activity.</text>
</comment>
<dbReference type="Gene3D" id="6.10.140.1030">
    <property type="match status" value="1"/>
</dbReference>
<keyword evidence="5 14" id="KW-0227">DNA damage</keyword>
<keyword evidence="1 14" id="KW-0004">4Fe-4S</keyword>
<evidence type="ECO:0000256" key="3">
    <source>
        <dbReference type="ARBA" id="ARBA00022723"/>
    </source>
</evidence>
<dbReference type="GO" id="GO:0005524">
    <property type="term" value="F:ATP binding"/>
    <property type="evidence" value="ECO:0007669"/>
    <property type="project" value="UniProtKB-UniRule"/>
</dbReference>
<feature type="domain" description="UvrD-like helicase C-terminal" evidence="15">
    <location>
        <begin position="301"/>
        <end position="611"/>
    </location>
</feature>
<evidence type="ECO:0000313" key="17">
    <source>
        <dbReference type="Proteomes" id="UP000654993"/>
    </source>
</evidence>
<dbReference type="HAMAP" id="MF_01452">
    <property type="entry name" value="AddB_type1"/>
    <property type="match status" value="1"/>
</dbReference>
<comment type="cofactor">
    <cofactor evidence="14">
        <name>Mg(2+)</name>
        <dbReference type="ChEBI" id="CHEBI:18420"/>
    </cofactor>
</comment>
<dbReference type="PROSITE" id="PS51217">
    <property type="entry name" value="UVRD_HELICASE_CTER"/>
    <property type="match status" value="1"/>
</dbReference>
<dbReference type="AlphaFoldDB" id="A0A916VEN3"/>
<evidence type="ECO:0000256" key="11">
    <source>
        <dbReference type="ARBA" id="ARBA00023014"/>
    </source>
</evidence>
<reference evidence="16" key="1">
    <citation type="submission" date="2020-08" db="EMBL/GenBank/DDBJ databases">
        <authorList>
            <person name="Uke A."/>
            <person name="Chhe C."/>
            <person name="Baramee S."/>
            <person name="Kosugi A."/>
        </authorList>
    </citation>
    <scope>NUCLEOTIDE SEQUENCE</scope>
    <source>
        <strain evidence="16">DA-C8</strain>
    </source>
</reference>
<feature type="binding site" evidence="14">
    <location>
        <position position="1138"/>
    </location>
    <ligand>
        <name>[4Fe-4S] cluster</name>
        <dbReference type="ChEBI" id="CHEBI:49883"/>
    </ligand>
</feature>
<comment type="subunit">
    <text evidence="14">Heterodimer of AddA and AddB.</text>
</comment>
<comment type="similarity">
    <text evidence="14">Belongs to the helicase family. AddB/RexB type 1 subfamily.</text>
</comment>
<dbReference type="NCBIfam" id="TIGR02773">
    <property type="entry name" value="addB_Gpos"/>
    <property type="match status" value="1"/>
</dbReference>
<dbReference type="GO" id="GO:0008409">
    <property type="term" value="F:5'-3' exonuclease activity"/>
    <property type="evidence" value="ECO:0007669"/>
    <property type="project" value="UniProtKB-UniRule"/>
</dbReference>
<dbReference type="Gene3D" id="3.40.50.300">
    <property type="entry name" value="P-loop containing nucleotide triphosphate hydrolases"/>
    <property type="match status" value="4"/>
</dbReference>
<evidence type="ECO:0000256" key="8">
    <source>
        <dbReference type="ARBA" id="ARBA00022839"/>
    </source>
</evidence>
<keyword evidence="8 14" id="KW-0269">Exonuclease</keyword>
<keyword evidence="13 14" id="KW-0234">DNA repair</keyword>
<dbReference type="InterPro" id="IPR014017">
    <property type="entry name" value="DNA_helicase_UvrD-like_C"/>
</dbReference>
<keyword evidence="7 14" id="KW-0347">Helicase</keyword>
<evidence type="ECO:0000256" key="2">
    <source>
        <dbReference type="ARBA" id="ARBA00022722"/>
    </source>
</evidence>
<reference evidence="16" key="2">
    <citation type="journal article" date="2021" name="Data Brief">
        <title>Draft genome sequence data of the facultative, thermophilic, xylanolytic bacterium Paenibacillus sp. strain DA-C8.</title>
        <authorList>
            <person name="Chhe C."/>
            <person name="Uke A."/>
            <person name="Baramee S."/>
            <person name="Ungkulpasvich U."/>
            <person name="Tachaapaikoon C."/>
            <person name="Pason P."/>
            <person name="Waeonukul R."/>
            <person name="Ratanakhanokchai K."/>
            <person name="Kosugi A."/>
        </authorList>
    </citation>
    <scope>NUCLEOTIDE SEQUENCE</scope>
    <source>
        <strain evidence="16">DA-C8</strain>
    </source>
</reference>
<keyword evidence="12 14" id="KW-0238">DNA-binding</keyword>
<dbReference type="EMBL" id="BMAQ01000005">
    <property type="protein sequence ID" value="GFR37402.1"/>
    <property type="molecule type" value="Genomic_DNA"/>
</dbReference>
<dbReference type="GO" id="GO:0003690">
    <property type="term" value="F:double-stranded DNA binding"/>
    <property type="evidence" value="ECO:0007669"/>
    <property type="project" value="UniProtKB-UniRule"/>
</dbReference>
<organism evidence="16 17">
    <name type="scientific">Insulibacter thermoxylanivorax</name>
    <dbReference type="NCBI Taxonomy" id="2749268"/>
    <lineage>
        <taxon>Bacteria</taxon>
        <taxon>Bacillati</taxon>
        <taxon>Bacillota</taxon>
        <taxon>Bacilli</taxon>
        <taxon>Bacillales</taxon>
        <taxon>Paenibacillaceae</taxon>
        <taxon>Insulibacter</taxon>
    </lineage>
</organism>
<dbReference type="GO" id="GO:0000724">
    <property type="term" value="P:double-strand break repair via homologous recombination"/>
    <property type="evidence" value="ECO:0007669"/>
    <property type="project" value="UniProtKB-UniRule"/>
</dbReference>
<evidence type="ECO:0000256" key="13">
    <source>
        <dbReference type="ARBA" id="ARBA00023204"/>
    </source>
</evidence>
<keyword evidence="10 14" id="KW-0408">Iron</keyword>
<keyword evidence="9 14" id="KW-0067">ATP-binding</keyword>
<dbReference type="GO" id="GO:0051539">
    <property type="term" value="F:4 iron, 4 sulfur cluster binding"/>
    <property type="evidence" value="ECO:0007669"/>
    <property type="project" value="UniProtKB-KW"/>
</dbReference>
<sequence>MPLTFVIGRAGSGKSRYCLDEIRTRLREDPAGPPLILLVPEQATFQAEYELVTTPGLHGTLRAQALSFRRLAYRVMQECGGTARIHIDDTGKQMLLYKILQARRDDLEIFHKAAEQRGFIAELNELFNEFRRYQNDAGSMEEILARAARHQQEDEDGEAASFVRKIQDLRIIYQEFETHLAGHYVDSEDYLQTLAQHASRSAYLREAELWIDGFAGFTPQEYAVIGELMRTVKQVTVALCLDRDYELGEMLHELNMFYTPASTMLRLKELAERYGVALSEPVLLSGEAPRYKQAPMLVHLEKHFALRHPPAYLDGIELLPDTKRRMAEDSQVRIAAAVNPRAEIEAAAREILKLVQTKGVRFREIAVVTRTLETYGDLIATVFEDHGIPYFMDHKKSVMHHPVVELIRSALEVIVHNWRYESVFRCVKTDLISDDRQAMDELENYVLAFGIEGSRWTEDKRWEFAVQRSLDEDEPAERLSEDELDRIHEARMQVAEPLMTFERRFKEAEDVRGQVTAVYELLTALRVPEKLLAWSEEALAAGHPERAKEHSALWNRLIAFFDQIVEILGSEKMSPEQFSGVLDAGLESMKLGLVPPSLDQVLIGTLDRTRFGQVRYAFIIGVNDGVLPAKMAEGGILTEFEREMAAGLGMQLAPNSRRRLLDELFLAYTGFTLPSEGLWISYPLADEEGRALLPSEYIRRISRMFPHLASTPDLLMAEPSVLLDEAMQADYLVHPERSMSYLLHQLRLWLRGGELAPIWREALAWYAKDDAWRSKLEQMMYAFYYTNQERPLSTEASSLLYGHKLTASVSRMERFAACPFMQFASHGLRLKERRIYRLEAPDIGQLFHAALNKMARDLIEDGVRWRDLTAEELMRRAEQAVDTVAPRLQSEILFSTERFQYMTRRLKGTVSRTAAMMGKHAKRGEFEPVALELGFGPGERLKPLTFTLDNGVLMELIGRIDRVDAAPYGDYEWLRIIDYKSGAKSLSLAEVYYGLSLQLLAYLDVVISQAAEWRGKPGLPAGALYFQVHNPLIQTARPMNHEEYEKELLKQYKMQGIVAADHEAIQAMDNELESGRSPIVPVGLKKDGGFYSDSNVADDEQWQAVRRLVRRKIRQIGEEIVRGRVEIMPYRKGKRSPCSHCVYRPVCQFDTLLEENGYRFLHDWDRDELWQMIMEQKEEA</sequence>
<name>A0A916VEN3_9BACL</name>
<feature type="binding site" evidence="14">
    <location>
        <position position="1147"/>
    </location>
    <ligand>
        <name>[4Fe-4S] cluster</name>
        <dbReference type="ChEBI" id="CHEBI:49883"/>
    </ligand>
</feature>
<dbReference type="GO" id="GO:0046872">
    <property type="term" value="F:metal ion binding"/>
    <property type="evidence" value="ECO:0007669"/>
    <property type="project" value="UniProtKB-KW"/>
</dbReference>
<evidence type="ECO:0000256" key="6">
    <source>
        <dbReference type="ARBA" id="ARBA00022801"/>
    </source>
</evidence>
<evidence type="ECO:0000256" key="14">
    <source>
        <dbReference type="HAMAP-Rule" id="MF_01452"/>
    </source>
</evidence>
<keyword evidence="11 14" id="KW-0411">Iron-sulfur</keyword>
<keyword evidence="3 14" id="KW-0479">Metal-binding</keyword>
<protein>
    <recommendedName>
        <fullName evidence="14">ATP-dependent helicase/deoxyribonuclease subunit B</fullName>
        <ecNumber evidence="14">3.1.-.-</ecNumber>
    </recommendedName>
    <alternativeName>
        <fullName evidence="14">ATP-dependent helicase/nuclease subunit AddB</fullName>
    </alternativeName>
</protein>
<comment type="caution">
    <text evidence="16">The sequence shown here is derived from an EMBL/GenBank/DDBJ whole genome shotgun (WGS) entry which is preliminary data.</text>
</comment>
<comment type="miscellaneous">
    <text evidence="14">Despite having conserved helicase domains, this subunit does not have helicase activity.</text>
</comment>
<dbReference type="Pfam" id="PF12705">
    <property type="entry name" value="PDDEXK_1"/>
    <property type="match status" value="1"/>
</dbReference>
<keyword evidence="6 14" id="KW-0378">Hydrolase</keyword>
<feature type="binding site" evidence="14">
    <location>
        <position position="1141"/>
    </location>
    <ligand>
        <name>[4Fe-4S] cluster</name>
        <dbReference type="ChEBI" id="CHEBI:49883"/>
    </ligand>
</feature>
<evidence type="ECO:0000313" key="16">
    <source>
        <dbReference type="EMBL" id="GFR37402.1"/>
    </source>
</evidence>
<dbReference type="PANTHER" id="PTHR30591">
    <property type="entry name" value="RECBCD ENZYME SUBUNIT RECC"/>
    <property type="match status" value="1"/>
</dbReference>
<dbReference type="RefSeq" id="WP_200965688.1">
    <property type="nucleotide sequence ID" value="NZ_BMAQ01000005.1"/>
</dbReference>
<gene>
    <name evidence="14 16" type="primary">addB</name>
    <name evidence="16" type="ORF">PRECH8_06980</name>
</gene>
<accession>A0A916VEN3</accession>
<evidence type="ECO:0000259" key="15">
    <source>
        <dbReference type="PROSITE" id="PS51217"/>
    </source>
</evidence>
<dbReference type="InterPro" id="IPR038726">
    <property type="entry name" value="PDDEXK_AddAB-type"/>
</dbReference>
<dbReference type="InterPro" id="IPR027417">
    <property type="entry name" value="P-loop_NTPase"/>
</dbReference>